<dbReference type="Gene3D" id="3.10.450.50">
    <property type="match status" value="1"/>
</dbReference>
<name>A0A858SRX0_9RHOB</name>
<reference evidence="1 2" key="1">
    <citation type="submission" date="2020-02" db="EMBL/GenBank/DDBJ databases">
        <title>Genome sequence of Roseobacter ponti.</title>
        <authorList>
            <person name="Hollensteiner J."/>
            <person name="Schneider D."/>
            <person name="Poehlein A."/>
            <person name="Daniel R."/>
        </authorList>
    </citation>
    <scope>NUCLEOTIDE SEQUENCE [LARGE SCALE GENOMIC DNA]</scope>
    <source>
        <strain evidence="1 2">DSM 106830</strain>
    </source>
</reference>
<keyword evidence="2" id="KW-1185">Reference proteome</keyword>
<dbReference type="AlphaFoldDB" id="A0A858SRX0"/>
<evidence type="ECO:0000313" key="2">
    <source>
        <dbReference type="Proteomes" id="UP000503308"/>
    </source>
</evidence>
<evidence type="ECO:0000313" key="1">
    <source>
        <dbReference type="EMBL" id="QJF51070.1"/>
    </source>
</evidence>
<dbReference type="SUPFAM" id="SSF54427">
    <property type="entry name" value="NTF2-like"/>
    <property type="match status" value="1"/>
</dbReference>
<sequence length="147" mass="16475">MTSKNDTLRNWYATVWEAGELDEIPRFFVNQGGNSYSGGYALLPDFATATGELKEWLTILSTFVTGIRVNILHTIEEGDWISAMMEITCQRCDTGDHVTAYQQVSMRIVGGKIAESYPVFDFIRFFEQLGQLPPDTHALLLTGACLK</sequence>
<proteinExistence type="predicted"/>
<organism evidence="1 2">
    <name type="scientific">Roseobacter ponti</name>
    <dbReference type="NCBI Taxonomy" id="1891787"/>
    <lineage>
        <taxon>Bacteria</taxon>
        <taxon>Pseudomonadati</taxon>
        <taxon>Pseudomonadota</taxon>
        <taxon>Alphaproteobacteria</taxon>
        <taxon>Rhodobacterales</taxon>
        <taxon>Roseobacteraceae</taxon>
        <taxon>Roseobacter</taxon>
    </lineage>
</organism>
<dbReference type="InterPro" id="IPR032710">
    <property type="entry name" value="NTF2-like_dom_sf"/>
</dbReference>
<dbReference type="EMBL" id="CP048788">
    <property type="protein sequence ID" value="QJF51070.1"/>
    <property type="molecule type" value="Genomic_DNA"/>
</dbReference>
<dbReference type="KEGG" id="rpon:G3256_07805"/>
<dbReference type="RefSeq" id="WP_169640286.1">
    <property type="nucleotide sequence ID" value="NZ_CP048788.1"/>
</dbReference>
<protein>
    <submittedName>
        <fullName evidence="1">Ester cyclase</fullName>
    </submittedName>
</protein>
<dbReference type="Proteomes" id="UP000503308">
    <property type="component" value="Chromosome"/>
</dbReference>
<gene>
    <name evidence="1" type="ORF">G3256_07805</name>
</gene>
<accession>A0A858SRX0</accession>